<dbReference type="EMBL" id="SGXF01000005">
    <property type="protein sequence ID" value="RZS94108.1"/>
    <property type="molecule type" value="Genomic_DNA"/>
</dbReference>
<name>A0A4Q7P3V8_9FIRM</name>
<proteinExistence type="predicted"/>
<evidence type="ECO:0000259" key="4">
    <source>
        <dbReference type="PROSITE" id="PS50995"/>
    </source>
</evidence>
<evidence type="ECO:0000256" key="2">
    <source>
        <dbReference type="ARBA" id="ARBA00023125"/>
    </source>
</evidence>
<dbReference type="PRINTS" id="PR00598">
    <property type="entry name" value="HTHMARR"/>
</dbReference>
<keyword evidence="1" id="KW-0805">Transcription regulation</keyword>
<dbReference type="SMART" id="SM00347">
    <property type="entry name" value="HTH_MARR"/>
    <property type="match status" value="1"/>
</dbReference>
<feature type="domain" description="HTH marR-type" evidence="4">
    <location>
        <begin position="1"/>
        <end position="139"/>
    </location>
</feature>
<dbReference type="OrthoDB" id="5461037at2"/>
<reference evidence="5 6" key="1">
    <citation type="submission" date="2019-02" db="EMBL/GenBank/DDBJ databases">
        <title>Genomic Encyclopedia of Type Strains, Phase IV (KMG-IV): sequencing the most valuable type-strain genomes for metagenomic binning, comparative biology and taxonomic classification.</title>
        <authorList>
            <person name="Goeker M."/>
        </authorList>
    </citation>
    <scope>NUCLEOTIDE SEQUENCE [LARGE SCALE GENOMIC DNA]</scope>
    <source>
        <strain evidence="5 6">DSM 29486</strain>
    </source>
</reference>
<dbReference type="Pfam" id="PF01047">
    <property type="entry name" value="MarR"/>
    <property type="match status" value="1"/>
</dbReference>
<gene>
    <name evidence="5" type="ORF">EV209_2475</name>
</gene>
<dbReference type="RefSeq" id="WP_130435740.1">
    <property type="nucleotide sequence ID" value="NZ_SGXF01000005.1"/>
</dbReference>
<organism evidence="5 6">
    <name type="scientific">Cuneatibacter caecimuris</name>
    <dbReference type="NCBI Taxonomy" id="1796618"/>
    <lineage>
        <taxon>Bacteria</taxon>
        <taxon>Bacillati</taxon>
        <taxon>Bacillota</taxon>
        <taxon>Clostridia</taxon>
        <taxon>Lachnospirales</taxon>
        <taxon>Lachnospiraceae</taxon>
        <taxon>Cuneatibacter</taxon>
    </lineage>
</organism>
<accession>A0A4Q7P3V8</accession>
<dbReference type="PROSITE" id="PS50995">
    <property type="entry name" value="HTH_MARR_2"/>
    <property type="match status" value="1"/>
</dbReference>
<evidence type="ECO:0000313" key="5">
    <source>
        <dbReference type="EMBL" id="RZS94108.1"/>
    </source>
</evidence>
<dbReference type="Gene3D" id="1.10.10.10">
    <property type="entry name" value="Winged helix-like DNA-binding domain superfamily/Winged helix DNA-binding domain"/>
    <property type="match status" value="1"/>
</dbReference>
<keyword evidence="6" id="KW-1185">Reference proteome</keyword>
<comment type="caution">
    <text evidence="5">The sequence shown here is derived from an EMBL/GenBank/DDBJ whole genome shotgun (WGS) entry which is preliminary data.</text>
</comment>
<keyword evidence="2 5" id="KW-0238">DNA-binding</keyword>
<protein>
    <submittedName>
        <fullName evidence="5">DNA-binding MarR family transcriptional regulator</fullName>
    </submittedName>
</protein>
<sequence length="147" mass="16939">MDTYSALNTTLVKLFNQIMGIERKCLITEEFKDISTNDMHIIECIGLDRPKNMSSIAKQLGVTVGTLTIAVNGLVKKGYVHRRRSEIDRRVVYISLTEQGVAAYRHHEAFHQEMIAGITDHLNEQERELLAGVLERLNEYFQKKYEQ</sequence>
<dbReference type="Proteomes" id="UP000292927">
    <property type="component" value="Unassembled WGS sequence"/>
</dbReference>
<dbReference type="InterPro" id="IPR036388">
    <property type="entry name" value="WH-like_DNA-bd_sf"/>
</dbReference>
<keyword evidence="3" id="KW-0804">Transcription</keyword>
<evidence type="ECO:0000256" key="3">
    <source>
        <dbReference type="ARBA" id="ARBA00023163"/>
    </source>
</evidence>
<dbReference type="AlphaFoldDB" id="A0A4Q7P3V8"/>
<dbReference type="GO" id="GO:0003700">
    <property type="term" value="F:DNA-binding transcription factor activity"/>
    <property type="evidence" value="ECO:0007669"/>
    <property type="project" value="InterPro"/>
</dbReference>
<dbReference type="SUPFAM" id="SSF46785">
    <property type="entry name" value="Winged helix' DNA-binding domain"/>
    <property type="match status" value="1"/>
</dbReference>
<dbReference type="GO" id="GO:0003677">
    <property type="term" value="F:DNA binding"/>
    <property type="evidence" value="ECO:0007669"/>
    <property type="project" value="UniProtKB-KW"/>
</dbReference>
<dbReference type="PANTHER" id="PTHR42756:SF1">
    <property type="entry name" value="TRANSCRIPTIONAL REPRESSOR OF EMRAB OPERON"/>
    <property type="match status" value="1"/>
</dbReference>
<dbReference type="PANTHER" id="PTHR42756">
    <property type="entry name" value="TRANSCRIPTIONAL REGULATOR, MARR"/>
    <property type="match status" value="1"/>
</dbReference>
<dbReference type="InterPro" id="IPR000835">
    <property type="entry name" value="HTH_MarR-typ"/>
</dbReference>
<dbReference type="InterPro" id="IPR036390">
    <property type="entry name" value="WH_DNA-bd_sf"/>
</dbReference>
<evidence type="ECO:0000256" key="1">
    <source>
        <dbReference type="ARBA" id="ARBA00023015"/>
    </source>
</evidence>
<evidence type="ECO:0000313" key="6">
    <source>
        <dbReference type="Proteomes" id="UP000292927"/>
    </source>
</evidence>